<dbReference type="RefSeq" id="WP_122235012.1">
    <property type="nucleotide sequence ID" value="NZ_RBOV01000155.1"/>
</dbReference>
<feature type="compositionally biased region" description="Acidic residues" evidence="1">
    <location>
        <begin position="593"/>
        <end position="608"/>
    </location>
</feature>
<dbReference type="Pfam" id="PF12696">
    <property type="entry name" value="TraG-D_C"/>
    <property type="match status" value="1"/>
</dbReference>
<dbReference type="InterPro" id="IPR032689">
    <property type="entry name" value="TraG-D_C"/>
</dbReference>
<feature type="compositionally biased region" description="Basic and acidic residues" evidence="1">
    <location>
        <begin position="673"/>
        <end position="682"/>
    </location>
</feature>
<accession>A0A3M3JMQ0</accession>
<feature type="region of interest" description="Disordered" evidence="1">
    <location>
        <begin position="566"/>
        <end position="714"/>
    </location>
</feature>
<dbReference type="EMBL" id="RBOV01000155">
    <property type="protein sequence ID" value="RMN12104.1"/>
    <property type="molecule type" value="Genomic_DNA"/>
</dbReference>
<reference evidence="4 5" key="1">
    <citation type="submission" date="2018-08" db="EMBL/GenBank/DDBJ databases">
        <title>Recombination of ecologically and evolutionarily significant loci maintains genetic cohesion in the Pseudomonas syringae species complex.</title>
        <authorList>
            <person name="Dillon M."/>
            <person name="Thakur S."/>
            <person name="Almeida R.N.D."/>
            <person name="Weir B.S."/>
            <person name="Guttman D.S."/>
        </authorList>
    </citation>
    <scope>NUCLEOTIDE SEQUENCE [LARGE SCALE GENOMIC DNA]</scope>
    <source>
        <strain evidence="4 5">ICMP 12341</strain>
    </source>
</reference>
<feature type="transmembrane region" description="Helical" evidence="2">
    <location>
        <begin position="15"/>
        <end position="35"/>
    </location>
</feature>
<keyword evidence="2" id="KW-0472">Membrane</keyword>
<dbReference type="SUPFAM" id="SSF52540">
    <property type="entry name" value="P-loop containing nucleoside triphosphate hydrolases"/>
    <property type="match status" value="1"/>
</dbReference>
<gene>
    <name evidence="4" type="ORF">ALQ65_200138</name>
</gene>
<feature type="transmembrane region" description="Helical" evidence="2">
    <location>
        <begin position="55"/>
        <end position="80"/>
    </location>
</feature>
<comment type="caution">
    <text evidence="4">The sequence shown here is derived from an EMBL/GenBank/DDBJ whole genome shotgun (WGS) entry which is preliminary data.</text>
</comment>
<keyword evidence="2" id="KW-1133">Transmembrane helix</keyword>
<evidence type="ECO:0000313" key="5">
    <source>
        <dbReference type="Proteomes" id="UP000271468"/>
    </source>
</evidence>
<dbReference type="Gene3D" id="3.40.50.300">
    <property type="entry name" value="P-loop containing nucleotide triphosphate hydrolases"/>
    <property type="match status" value="1"/>
</dbReference>
<name>A0A3M3JMQ0_9PSED</name>
<protein>
    <recommendedName>
        <fullName evidence="3">TraD/TraG TraM recognition site domain-containing protein</fullName>
    </recommendedName>
</protein>
<dbReference type="InterPro" id="IPR027417">
    <property type="entry name" value="P-loop_NTPase"/>
</dbReference>
<feature type="transmembrane region" description="Helical" evidence="2">
    <location>
        <begin position="100"/>
        <end position="120"/>
    </location>
</feature>
<evidence type="ECO:0000256" key="2">
    <source>
        <dbReference type="SAM" id="Phobius"/>
    </source>
</evidence>
<keyword evidence="2" id="KW-0812">Transmembrane</keyword>
<feature type="domain" description="TraD/TraG TraM recognition site" evidence="3">
    <location>
        <begin position="408"/>
        <end position="536"/>
    </location>
</feature>
<sequence length="714" mass="78743">MEILRFILMNTDPGLTTLFSLMIGILLVLAVTGAVKESEDATAMDVALMYARRCIMIILCAAGPLMVVGLYAYAYAVYNFDGDRATAYMLLFYGEFKKSIANLWWCFLVVLAAPMFLRMLMLRWVRPKISGWLRKYRVQASGDALSDIRVEMDRLKQKNFNPREFYLEGQMFVGLDDHGEGIYIADDIWRKNHSKIIGPSQTGKGVFLGVILDQVIWKGWGAWFFDLKPDDYILDIMRESCERYGRPAPLILDLNGIGPGSYGPFIGGSRRDRRERVVKAFGMADNGTNADFFKREERKVLDYLLPLWDGSLGQLAKLLKGKHPEINEQMKNWVREKNGSIESNVSEFMQLDTMRATTDESFNVADAIQSGAVVYVRGSITDTIVRKACIALIDELVQLVLKTPAPVPTYLSLDEVKFIVSQSLADALATILSKNVFASIAYQGLSDLLNLPDKTLNAQAIKGGIDTNTQITLTYRANDFETADWLANNTGKGQLTVTKMEKVDVNKGGAEVWGDERSVGQVEETTVTTNQLLALPPRVCALIRPGNLAVILYTCWIPVKEAKGLPPRKPVAIPTLPAESTTADAATKSAVAMDDDPFGSNESIEEDPFASLEEPGVVDPFEARPDVEGDPFSSTDSDELAGPPDDAFDQLSNANEHRFVPNTEPTKPAGKPKLSDEQRKAIEAAGLAITGSRPSKPKPAPKADLSTLDDIEGI</sequence>
<dbReference type="Proteomes" id="UP000271468">
    <property type="component" value="Unassembled WGS sequence"/>
</dbReference>
<evidence type="ECO:0000256" key="1">
    <source>
        <dbReference type="SAM" id="MobiDB-lite"/>
    </source>
</evidence>
<proteinExistence type="predicted"/>
<dbReference type="AlphaFoldDB" id="A0A3M3JMQ0"/>
<organism evidence="4 5">
    <name type="scientific">Pseudomonas syringae pv. coriandricola</name>
    <dbReference type="NCBI Taxonomy" id="264453"/>
    <lineage>
        <taxon>Bacteria</taxon>
        <taxon>Pseudomonadati</taxon>
        <taxon>Pseudomonadota</taxon>
        <taxon>Gammaproteobacteria</taxon>
        <taxon>Pseudomonadales</taxon>
        <taxon>Pseudomonadaceae</taxon>
        <taxon>Pseudomonas</taxon>
    </lineage>
</organism>
<evidence type="ECO:0000259" key="3">
    <source>
        <dbReference type="Pfam" id="PF12696"/>
    </source>
</evidence>
<evidence type="ECO:0000313" key="4">
    <source>
        <dbReference type="EMBL" id="RMN12104.1"/>
    </source>
</evidence>